<dbReference type="OrthoDB" id="185618at2759"/>
<name>A0A9P6KCS5_9FUNG</name>
<comment type="caution">
    <text evidence="4">The sequence shown here is derived from an EMBL/GenBank/DDBJ whole genome shotgun (WGS) entry which is preliminary data.</text>
</comment>
<feature type="compositionally biased region" description="Basic and acidic residues" evidence="1">
    <location>
        <begin position="1"/>
        <end position="10"/>
    </location>
</feature>
<reference evidence="4" key="1">
    <citation type="journal article" date="2020" name="Fungal Divers.">
        <title>Resolving the Mortierellaceae phylogeny through synthesis of multi-gene phylogenetics and phylogenomics.</title>
        <authorList>
            <person name="Vandepol N."/>
            <person name="Liber J."/>
            <person name="Desiro A."/>
            <person name="Na H."/>
            <person name="Kennedy M."/>
            <person name="Barry K."/>
            <person name="Grigoriev I.V."/>
            <person name="Miller A.N."/>
            <person name="O'Donnell K."/>
            <person name="Stajich J.E."/>
            <person name="Bonito G."/>
        </authorList>
    </citation>
    <scope>NUCLEOTIDE SEQUENCE</scope>
    <source>
        <strain evidence="4">KOD1015</strain>
    </source>
</reference>
<feature type="region of interest" description="Disordered" evidence="1">
    <location>
        <begin position="317"/>
        <end position="393"/>
    </location>
</feature>
<dbReference type="Proteomes" id="UP000780801">
    <property type="component" value="Unassembled WGS sequence"/>
</dbReference>
<feature type="compositionally biased region" description="Low complexity" evidence="1">
    <location>
        <begin position="51"/>
        <end position="65"/>
    </location>
</feature>
<dbReference type="SUPFAM" id="SSF81383">
    <property type="entry name" value="F-box domain"/>
    <property type="match status" value="1"/>
</dbReference>
<dbReference type="Pfam" id="PF00646">
    <property type="entry name" value="F-box"/>
    <property type="match status" value="1"/>
</dbReference>
<feature type="region of interest" description="Disordered" evidence="1">
    <location>
        <begin position="1"/>
        <end position="101"/>
    </location>
</feature>
<dbReference type="InterPro" id="IPR053074">
    <property type="entry name" value="NPC_Nucleoporin"/>
</dbReference>
<proteinExistence type="predicted"/>
<dbReference type="InterPro" id="IPR001810">
    <property type="entry name" value="F-box_dom"/>
</dbReference>
<accession>A0A9P6KCS5</accession>
<dbReference type="EMBL" id="JAABOA010002249">
    <property type="protein sequence ID" value="KAF9580151.1"/>
    <property type="molecule type" value="Genomic_DNA"/>
</dbReference>
<gene>
    <name evidence="4" type="ORF">BGW38_003315</name>
</gene>
<evidence type="ECO:0000259" key="3">
    <source>
        <dbReference type="Pfam" id="PF00646"/>
    </source>
</evidence>
<protein>
    <recommendedName>
        <fullName evidence="6">F-box domain-containing protein</fullName>
    </recommendedName>
</protein>
<feature type="compositionally biased region" description="Polar residues" evidence="1">
    <location>
        <begin position="255"/>
        <end position="278"/>
    </location>
</feature>
<feature type="compositionally biased region" description="Low complexity" evidence="1">
    <location>
        <begin position="362"/>
        <end position="376"/>
    </location>
</feature>
<evidence type="ECO:0000313" key="5">
    <source>
        <dbReference type="Proteomes" id="UP000780801"/>
    </source>
</evidence>
<dbReference type="CDD" id="cd09917">
    <property type="entry name" value="F-box_SF"/>
    <property type="match status" value="1"/>
</dbReference>
<evidence type="ECO:0000259" key="2">
    <source>
        <dbReference type="Pfam" id="PF00638"/>
    </source>
</evidence>
<dbReference type="AlphaFoldDB" id="A0A9P6KCS5"/>
<evidence type="ECO:0000313" key="4">
    <source>
        <dbReference type="EMBL" id="KAF9580151.1"/>
    </source>
</evidence>
<feature type="compositionally biased region" description="Basic residues" evidence="1">
    <location>
        <begin position="41"/>
        <end position="50"/>
    </location>
</feature>
<feature type="compositionally biased region" description="Low complexity" evidence="1">
    <location>
        <begin position="290"/>
        <end position="299"/>
    </location>
</feature>
<dbReference type="PANTHER" id="PTHR38697:SF1">
    <property type="entry name" value="NUCLEAR PORE COMPLEX PROTEIN SIMILAR TO S. CEREVISIAE NUP2 (EUROFUNG)"/>
    <property type="match status" value="1"/>
</dbReference>
<dbReference type="InterPro" id="IPR000156">
    <property type="entry name" value="Ran_bind_dom"/>
</dbReference>
<feature type="compositionally biased region" description="Low complexity" evidence="1">
    <location>
        <begin position="83"/>
        <end position="101"/>
    </location>
</feature>
<feature type="domain" description="RanBD1" evidence="2">
    <location>
        <begin position="482"/>
        <end position="551"/>
    </location>
</feature>
<dbReference type="InterPro" id="IPR011993">
    <property type="entry name" value="PH-like_dom_sf"/>
</dbReference>
<feature type="region of interest" description="Disordered" evidence="1">
    <location>
        <begin position="247"/>
        <end position="304"/>
    </location>
</feature>
<feature type="domain" description="F-box" evidence="3">
    <location>
        <begin position="584"/>
        <end position="616"/>
    </location>
</feature>
<dbReference type="SUPFAM" id="SSF50729">
    <property type="entry name" value="PH domain-like"/>
    <property type="match status" value="1"/>
</dbReference>
<sequence length="1073" mass="116115">MSKKSSDIRITKSSNDEDDPRDDSSTADTLQSGSADEHTRRPLRSMRRLVSRAATSESATRSPKSPRSPRSPRSPILRASTRPTSTGAKTSTSASTPTSTKPPAVFSGFIFGASTSNNSTDSVKKLAFSKDAFSFNIGSSGKSTSTNTTFTIGASSSGDSARSPSSVDTEAYERALSGINFSFVKKIQKEIKYNPAVDLTTFINQYLTQRKKVRHDFEGLDEPGAAVVVANTSSSIIGNNGGGNISGVDGLDGAQSGTTITTLSKPESESTPEQNQPQETREFERSNSAGNLPNGLLTPTGGGAALSSHFSPSYGGSFTSSSVKGAVDPPRNPTSYWSNTRGGGSQGPTTSPFGRALRERNPSPAASPTASFSTSFRRPFASPFTGKPTSSTPASALSLAAAAQSGAASKFPKPFAFDSPKPKEPFVFDRTKFSVAGAGPTETAATLASDRKRGRSPEDGDDQPSKCRITSIVSAEAEVESRGQEEEVKVFEVRAKLFKMVQGVYINLGVGQFLVNENPSTKKRRMFMRSAMTGLVIMNSLVIPQLPAKHDLDTNTVKISTIENKEPRQYTSTAPPSIKVFSIPELLSEITQHLDYLDVMNCLQVNKDWHQAWHSHWMTLFNHLLLDFDKRRSFFQTVPTMESYVKNSAHYPHACGPRHPTLSALLDHAQGQNGQAKEMVIVWNPKELPKGYNVTSASDLPETNTEGNIHVFLRNNSRTTLPKAIQFLGQVKCLALRLGILWDNGSALEDICTLLRSIPMTTEKLCLQPNQYRGWGQRSAPRAVELTTLAYQTLLARGSNETTAPSPDSALSTIATADGVAGPGEIADIEVNHQLQALSGLSLDPTPTTLPVGPSLFPALTTLDISNCLTLSSQTAAITELLPNCPLLYDITFPSLGNGISAVAALALQQRHPPIGKILMGEPERPQASAGAINLLNACGATLRKLKMTLKAKPYQEKSLVASIIRHWQLVDLTLVEWGHSNESLVQILSLLPNLRHFSLETVVKNLAWGRRQRQLLPASHKSRFLDIYAVPLFEDKPLFASERLESLNLSLGCSWDETLADDYDHLKYVRNA</sequence>
<organism evidence="4 5">
    <name type="scientific">Lunasporangiospora selenospora</name>
    <dbReference type="NCBI Taxonomy" id="979761"/>
    <lineage>
        <taxon>Eukaryota</taxon>
        <taxon>Fungi</taxon>
        <taxon>Fungi incertae sedis</taxon>
        <taxon>Mucoromycota</taxon>
        <taxon>Mortierellomycotina</taxon>
        <taxon>Mortierellomycetes</taxon>
        <taxon>Mortierellales</taxon>
        <taxon>Mortierellaceae</taxon>
        <taxon>Lunasporangiospora</taxon>
    </lineage>
</organism>
<dbReference type="Pfam" id="PF00638">
    <property type="entry name" value="Ran_BP1"/>
    <property type="match status" value="1"/>
</dbReference>
<dbReference type="Gene3D" id="2.30.29.30">
    <property type="entry name" value="Pleckstrin-homology domain (PH domain)/Phosphotyrosine-binding domain (PTB)"/>
    <property type="match status" value="1"/>
</dbReference>
<dbReference type="Gene3D" id="3.80.10.10">
    <property type="entry name" value="Ribonuclease Inhibitor"/>
    <property type="match status" value="1"/>
</dbReference>
<evidence type="ECO:0008006" key="6">
    <source>
        <dbReference type="Google" id="ProtNLM"/>
    </source>
</evidence>
<feature type="region of interest" description="Disordered" evidence="1">
    <location>
        <begin position="439"/>
        <end position="466"/>
    </location>
</feature>
<keyword evidence="5" id="KW-1185">Reference proteome</keyword>
<dbReference type="InterPro" id="IPR032675">
    <property type="entry name" value="LRR_dom_sf"/>
</dbReference>
<evidence type="ECO:0000256" key="1">
    <source>
        <dbReference type="SAM" id="MobiDB-lite"/>
    </source>
</evidence>
<feature type="compositionally biased region" description="Basic and acidic residues" evidence="1">
    <location>
        <begin position="449"/>
        <end position="458"/>
    </location>
</feature>
<feature type="non-terminal residue" evidence="4">
    <location>
        <position position="1073"/>
    </location>
</feature>
<dbReference type="PANTHER" id="PTHR38697">
    <property type="entry name" value="NUCLEAR PORE COMPLEX PROTEIN SIMILAR TO S. CEREVISIAE NUP2 (EUROFUNG)"/>
    <property type="match status" value="1"/>
</dbReference>
<dbReference type="InterPro" id="IPR036047">
    <property type="entry name" value="F-box-like_dom_sf"/>
</dbReference>